<proteinExistence type="predicted"/>
<evidence type="ECO:0000313" key="3">
    <source>
        <dbReference type="Proteomes" id="UP000655410"/>
    </source>
</evidence>
<protein>
    <recommendedName>
        <fullName evidence="4">Integral membrane protein</fullName>
    </recommendedName>
</protein>
<dbReference type="Proteomes" id="UP000655410">
    <property type="component" value="Unassembled WGS sequence"/>
</dbReference>
<feature type="transmembrane region" description="Helical" evidence="1">
    <location>
        <begin position="21"/>
        <end position="41"/>
    </location>
</feature>
<keyword evidence="1" id="KW-0812">Transmembrane</keyword>
<dbReference type="RefSeq" id="WP_229662918.1">
    <property type="nucleotide sequence ID" value="NZ_BMNI01000009.1"/>
</dbReference>
<keyword evidence="1" id="KW-0472">Membrane</keyword>
<evidence type="ECO:0000256" key="1">
    <source>
        <dbReference type="SAM" id="Phobius"/>
    </source>
</evidence>
<evidence type="ECO:0000313" key="2">
    <source>
        <dbReference type="EMBL" id="GGO92880.1"/>
    </source>
</evidence>
<name>A0ABQ2NEI7_9ACTN</name>
<feature type="transmembrane region" description="Helical" evidence="1">
    <location>
        <begin position="62"/>
        <end position="82"/>
    </location>
</feature>
<feature type="transmembrane region" description="Helical" evidence="1">
    <location>
        <begin position="126"/>
        <end position="151"/>
    </location>
</feature>
<comment type="caution">
    <text evidence="2">The sequence shown here is derived from an EMBL/GenBank/DDBJ whole genome shotgun (WGS) entry which is preliminary data.</text>
</comment>
<sequence>MDPPPTDETRLTMDLRWSTDVVLLCAGLIFLWALLLGVVKYQQMATSEDHLAHPYIDTAHRAALLYSFASLLVATFVELSAWSDVVDMVAAGALIVFFVGAIAGYQVHGMRARTTNQFADPYPSAALLHTFMFLLIAAEIGGLVVLLAGFAKAQLF</sequence>
<keyword evidence="3" id="KW-1185">Reference proteome</keyword>
<feature type="transmembrane region" description="Helical" evidence="1">
    <location>
        <begin position="88"/>
        <end position="105"/>
    </location>
</feature>
<organism evidence="2 3">
    <name type="scientific">Nocardioides phosphati</name>
    <dbReference type="NCBI Taxonomy" id="1867775"/>
    <lineage>
        <taxon>Bacteria</taxon>
        <taxon>Bacillati</taxon>
        <taxon>Actinomycetota</taxon>
        <taxon>Actinomycetes</taxon>
        <taxon>Propionibacteriales</taxon>
        <taxon>Nocardioidaceae</taxon>
        <taxon>Nocardioides</taxon>
    </lineage>
</organism>
<reference evidence="3" key="1">
    <citation type="journal article" date="2019" name="Int. J. Syst. Evol. Microbiol.">
        <title>The Global Catalogue of Microorganisms (GCM) 10K type strain sequencing project: providing services to taxonomists for standard genome sequencing and annotation.</title>
        <authorList>
            <consortium name="The Broad Institute Genomics Platform"/>
            <consortium name="The Broad Institute Genome Sequencing Center for Infectious Disease"/>
            <person name="Wu L."/>
            <person name="Ma J."/>
        </authorList>
    </citation>
    <scope>NUCLEOTIDE SEQUENCE [LARGE SCALE GENOMIC DNA]</scope>
    <source>
        <strain evidence="3">CGMCC 4.7371</strain>
    </source>
</reference>
<evidence type="ECO:0008006" key="4">
    <source>
        <dbReference type="Google" id="ProtNLM"/>
    </source>
</evidence>
<accession>A0ABQ2NEI7</accession>
<keyword evidence="1" id="KW-1133">Transmembrane helix</keyword>
<gene>
    <name evidence="2" type="ORF">GCM10011584_30310</name>
</gene>
<dbReference type="EMBL" id="BMNI01000009">
    <property type="protein sequence ID" value="GGO92880.1"/>
    <property type="molecule type" value="Genomic_DNA"/>
</dbReference>